<dbReference type="Pfam" id="PF13358">
    <property type="entry name" value="DDE_3"/>
    <property type="match status" value="1"/>
</dbReference>
<proteinExistence type="predicted"/>
<dbReference type="GeneID" id="87892020"/>
<organism evidence="2 3">
    <name type="scientific">Podospora bellae-mahoneyi</name>
    <dbReference type="NCBI Taxonomy" id="2093777"/>
    <lineage>
        <taxon>Eukaryota</taxon>
        <taxon>Fungi</taxon>
        <taxon>Dikarya</taxon>
        <taxon>Ascomycota</taxon>
        <taxon>Pezizomycotina</taxon>
        <taxon>Sordariomycetes</taxon>
        <taxon>Sordariomycetidae</taxon>
        <taxon>Sordariales</taxon>
        <taxon>Podosporaceae</taxon>
        <taxon>Podospora</taxon>
    </lineage>
</organism>
<dbReference type="InterPro" id="IPR036397">
    <property type="entry name" value="RNaseH_sf"/>
</dbReference>
<evidence type="ECO:0000259" key="1">
    <source>
        <dbReference type="Pfam" id="PF13358"/>
    </source>
</evidence>
<name>A0ABR0FEY2_9PEZI</name>
<sequence length="271" mass="32075">MMTPIARKLSWANLRLYIGGFGHWGDHAFTRAMLEAGFERRVQPRRIRLTVEHRQTRLAFAREQWALRPRPEDWEVVLFSDETWATNNPIWKRWLTIHDSKDIEDWTTIRQKPHGWMFWSMICGSENAGSFVWEKEYGGINSEKYQRYIVPIINGYITRKREQGTSIVFQQDNASPHSSRATRAYIRSLGIELLTWPARSPDFNPIENVWFWMKDWLELHYNIQLLNKAALRRAILEAWEAVPSEYVLGLIHSMPRRLEKCIALEGQLTGY</sequence>
<dbReference type="Gene3D" id="3.30.420.10">
    <property type="entry name" value="Ribonuclease H-like superfamily/Ribonuclease H"/>
    <property type="match status" value="1"/>
</dbReference>
<reference evidence="2 3" key="1">
    <citation type="journal article" date="2023" name="bioRxiv">
        <title>High-quality genome assemblies of four members of thePodospora anserinaspecies complex.</title>
        <authorList>
            <person name="Ament-Velasquez S.L."/>
            <person name="Vogan A.A."/>
            <person name="Wallerman O."/>
            <person name="Hartmann F."/>
            <person name="Gautier V."/>
            <person name="Silar P."/>
            <person name="Giraud T."/>
            <person name="Johannesson H."/>
        </authorList>
    </citation>
    <scope>NUCLEOTIDE SEQUENCE [LARGE SCALE GENOMIC DNA]</scope>
    <source>
        <strain evidence="2 3">CBS 112042</strain>
    </source>
</reference>
<dbReference type="InterPro" id="IPR038717">
    <property type="entry name" value="Tc1-like_DDE_dom"/>
</dbReference>
<feature type="domain" description="Tc1-like transposase DDE" evidence="1">
    <location>
        <begin position="77"/>
        <end position="219"/>
    </location>
</feature>
<gene>
    <name evidence="2" type="ORF">QC761_0074400</name>
</gene>
<dbReference type="EMBL" id="JAFFGZ010000007">
    <property type="protein sequence ID" value="KAK4641472.1"/>
    <property type="molecule type" value="Genomic_DNA"/>
</dbReference>
<accession>A0ABR0FEY2</accession>
<comment type="caution">
    <text evidence="2">The sequence shown here is derived from an EMBL/GenBank/DDBJ whole genome shotgun (WGS) entry which is preliminary data.</text>
</comment>
<evidence type="ECO:0000313" key="3">
    <source>
        <dbReference type="Proteomes" id="UP001322138"/>
    </source>
</evidence>
<keyword evidence="3" id="KW-1185">Reference proteome</keyword>
<dbReference type="RefSeq" id="XP_062730448.1">
    <property type="nucleotide sequence ID" value="XM_062872743.1"/>
</dbReference>
<protein>
    <recommendedName>
        <fullName evidence="1">Tc1-like transposase DDE domain-containing protein</fullName>
    </recommendedName>
</protein>
<evidence type="ECO:0000313" key="2">
    <source>
        <dbReference type="EMBL" id="KAK4641472.1"/>
    </source>
</evidence>
<dbReference type="Proteomes" id="UP001322138">
    <property type="component" value="Unassembled WGS sequence"/>
</dbReference>